<evidence type="ECO:0000313" key="13">
    <source>
        <dbReference type="Proteomes" id="UP000327013"/>
    </source>
</evidence>
<dbReference type="InterPro" id="IPR001611">
    <property type="entry name" value="Leu-rich_rpt"/>
</dbReference>
<feature type="domain" description="Protein kinase" evidence="11">
    <location>
        <begin position="331"/>
        <end position="615"/>
    </location>
</feature>
<evidence type="ECO:0000256" key="7">
    <source>
        <dbReference type="ARBA" id="ARBA00023136"/>
    </source>
</evidence>
<comment type="subcellular location">
    <subcellularLocation>
        <location evidence="1">Membrane</location>
        <topology evidence="1">Single-pass membrane protein</topology>
    </subcellularLocation>
</comment>
<protein>
    <recommendedName>
        <fullName evidence="11">Protein kinase domain-containing protein</fullName>
    </recommendedName>
</protein>
<evidence type="ECO:0000256" key="1">
    <source>
        <dbReference type="ARBA" id="ARBA00004167"/>
    </source>
</evidence>
<dbReference type="Pfam" id="PF08263">
    <property type="entry name" value="LRRNT_2"/>
    <property type="match status" value="1"/>
</dbReference>
<proteinExistence type="inferred from homology"/>
<dbReference type="Proteomes" id="UP000327013">
    <property type="component" value="Chromosome 1"/>
</dbReference>
<keyword evidence="5" id="KW-0677">Repeat</keyword>
<keyword evidence="4 10" id="KW-0812">Transmembrane</keyword>
<keyword evidence="13" id="KW-1185">Reference proteome</keyword>
<dbReference type="FunFam" id="3.80.10.10:FF:000111">
    <property type="entry name" value="LRR receptor-like serine/threonine-protein kinase ERECTA"/>
    <property type="match status" value="1"/>
</dbReference>
<dbReference type="Gene3D" id="3.80.10.10">
    <property type="entry name" value="Ribonuclease Inhibitor"/>
    <property type="match status" value="2"/>
</dbReference>
<organism evidence="12 13">
    <name type="scientific">Carpinus fangiana</name>
    <dbReference type="NCBI Taxonomy" id="176857"/>
    <lineage>
        <taxon>Eukaryota</taxon>
        <taxon>Viridiplantae</taxon>
        <taxon>Streptophyta</taxon>
        <taxon>Embryophyta</taxon>
        <taxon>Tracheophyta</taxon>
        <taxon>Spermatophyta</taxon>
        <taxon>Magnoliopsida</taxon>
        <taxon>eudicotyledons</taxon>
        <taxon>Gunneridae</taxon>
        <taxon>Pentapetalae</taxon>
        <taxon>rosids</taxon>
        <taxon>fabids</taxon>
        <taxon>Fagales</taxon>
        <taxon>Betulaceae</taxon>
        <taxon>Carpinus</taxon>
    </lineage>
</organism>
<dbReference type="SUPFAM" id="SSF56112">
    <property type="entry name" value="Protein kinase-like (PK-like)"/>
    <property type="match status" value="1"/>
</dbReference>
<dbReference type="InterPro" id="IPR032675">
    <property type="entry name" value="LRR_dom_sf"/>
</dbReference>
<evidence type="ECO:0000256" key="4">
    <source>
        <dbReference type="ARBA" id="ARBA00022692"/>
    </source>
</evidence>
<dbReference type="Gene3D" id="1.10.510.10">
    <property type="entry name" value="Transferase(Phosphotransferase) domain 1"/>
    <property type="match status" value="1"/>
</dbReference>
<dbReference type="InterPro" id="IPR046959">
    <property type="entry name" value="PRK1-6/SRF4-like"/>
</dbReference>
<sequence>MNESEALLKLKKSFTNAGALNSWVPGSPPCNGAYWVGLVCYDGIVTGLRLGGMGLSGKIDVNALLQLPGLRSISIMNNTFSGPIPKFSEFSLLKAIYLSRNQFSGEIPSDYFAKMKSLKKVFLSDNKFTGEIPSSLAKLPSLVEVRLENNQFNGSIPTLDQPTLTTINVSNNKLEGEIPANYLSRFNANSFAGNAGLCGGNFGKECPTALEQQFTDTHKNGSNRMIAAIIITVVALISIVVVVIVRSRPKPKPKTEEFDVFEVHEKGNADEPVEVHVSHSGPNKKEPYTIRRGGSSSSSRSASNHSKGGGVGELIVLNQKKGIFGLSDLMKASAEVLANGVLGFSYKAVMSNGVAVVVKRMKEMNTLGRDAFDVEMRHLAKLRHPNILTPLAYHYRKEEKLLVSEYIPNGSLLYLLHGDRGPSHAELNWPTRLKIVKGIAQGMGHVHKQLTSSSIPHGNLKSSNILLGPDYEPLLTDYGLVPLINPAHAAQAFFAYKAPEAAQLGQVSPKCDVYCLGIVILEILTGKYPSQYLNNNKGGIDLVQWVASAIADGRESELFDPEIVSFENSLDEMERLLHIGAACTESHPDQRLDMMEAIRIIEDVQVEGEGTHDQVSRTMYVLPSLRDGYADSLPSAHVLRGSQESLGVNSSRRRGSDSFLSQSGRHIDDSFAFHIS</sequence>
<evidence type="ECO:0000313" key="12">
    <source>
        <dbReference type="EMBL" id="KAE7999028.1"/>
    </source>
</evidence>
<keyword evidence="8" id="KW-0325">Glycoprotein</keyword>
<dbReference type="OrthoDB" id="418615at2759"/>
<dbReference type="EMBL" id="CM017321">
    <property type="protein sequence ID" value="KAE7999028.1"/>
    <property type="molecule type" value="Genomic_DNA"/>
</dbReference>
<dbReference type="AlphaFoldDB" id="A0A5N6QI64"/>
<comment type="similarity">
    <text evidence="2">Belongs to the RLP family.</text>
</comment>
<evidence type="ECO:0000259" key="11">
    <source>
        <dbReference type="PROSITE" id="PS50011"/>
    </source>
</evidence>
<feature type="compositionally biased region" description="Basic and acidic residues" evidence="9">
    <location>
        <begin position="271"/>
        <end position="289"/>
    </location>
</feature>
<evidence type="ECO:0000256" key="3">
    <source>
        <dbReference type="ARBA" id="ARBA00022614"/>
    </source>
</evidence>
<accession>A0A5N6QI64</accession>
<evidence type="ECO:0000256" key="8">
    <source>
        <dbReference type="ARBA" id="ARBA00023180"/>
    </source>
</evidence>
<gene>
    <name evidence="12" type="ORF">FH972_003513</name>
</gene>
<dbReference type="PANTHER" id="PTHR48007:SF38">
    <property type="entry name" value="LEUCINE-RICH REPEAT PROTEIN KINASE FAMILY PROTEIN"/>
    <property type="match status" value="1"/>
</dbReference>
<dbReference type="GO" id="GO:0004672">
    <property type="term" value="F:protein kinase activity"/>
    <property type="evidence" value="ECO:0007669"/>
    <property type="project" value="InterPro"/>
</dbReference>
<evidence type="ECO:0000256" key="10">
    <source>
        <dbReference type="SAM" id="Phobius"/>
    </source>
</evidence>
<dbReference type="Pfam" id="PF00560">
    <property type="entry name" value="LRR_1"/>
    <property type="match status" value="1"/>
</dbReference>
<evidence type="ECO:0000256" key="5">
    <source>
        <dbReference type="ARBA" id="ARBA00022737"/>
    </source>
</evidence>
<dbReference type="PANTHER" id="PTHR48007">
    <property type="entry name" value="LEUCINE-RICH REPEAT RECEPTOR-LIKE PROTEIN KINASE PXC1"/>
    <property type="match status" value="1"/>
</dbReference>
<dbReference type="Gene3D" id="3.30.200.20">
    <property type="entry name" value="Phosphorylase Kinase, domain 1"/>
    <property type="match status" value="1"/>
</dbReference>
<keyword evidence="7 10" id="KW-0472">Membrane</keyword>
<feature type="region of interest" description="Disordered" evidence="9">
    <location>
        <begin position="271"/>
        <end position="308"/>
    </location>
</feature>
<keyword evidence="3" id="KW-0433">Leucine-rich repeat</keyword>
<dbReference type="InterPro" id="IPR013210">
    <property type="entry name" value="LRR_N_plant-typ"/>
</dbReference>
<name>A0A5N6QI64_9ROSI</name>
<dbReference type="InterPro" id="IPR011009">
    <property type="entry name" value="Kinase-like_dom_sf"/>
</dbReference>
<reference evidence="12 13" key="1">
    <citation type="submission" date="2019-06" db="EMBL/GenBank/DDBJ databases">
        <title>A chromosomal-level reference genome of Carpinus fangiana (Coryloideae, Betulaceae).</title>
        <authorList>
            <person name="Yang X."/>
            <person name="Wang Z."/>
            <person name="Zhang L."/>
            <person name="Hao G."/>
            <person name="Liu J."/>
            <person name="Yang Y."/>
        </authorList>
    </citation>
    <scope>NUCLEOTIDE SEQUENCE [LARGE SCALE GENOMIC DNA]</scope>
    <source>
        <strain evidence="12">Cfa_2016G</strain>
        <tissue evidence="12">Leaf</tissue>
    </source>
</reference>
<keyword evidence="6 10" id="KW-1133">Transmembrane helix</keyword>
<dbReference type="SUPFAM" id="SSF52058">
    <property type="entry name" value="L domain-like"/>
    <property type="match status" value="1"/>
</dbReference>
<evidence type="ECO:0000256" key="9">
    <source>
        <dbReference type="SAM" id="MobiDB-lite"/>
    </source>
</evidence>
<dbReference type="GO" id="GO:0005524">
    <property type="term" value="F:ATP binding"/>
    <property type="evidence" value="ECO:0007669"/>
    <property type="project" value="InterPro"/>
</dbReference>
<evidence type="ECO:0000256" key="6">
    <source>
        <dbReference type="ARBA" id="ARBA00022989"/>
    </source>
</evidence>
<dbReference type="Pfam" id="PF13855">
    <property type="entry name" value="LRR_8"/>
    <property type="match status" value="1"/>
</dbReference>
<dbReference type="GO" id="GO:0016020">
    <property type="term" value="C:membrane"/>
    <property type="evidence" value="ECO:0007669"/>
    <property type="project" value="UniProtKB-SubCell"/>
</dbReference>
<dbReference type="PROSITE" id="PS50011">
    <property type="entry name" value="PROTEIN_KINASE_DOM"/>
    <property type="match status" value="1"/>
</dbReference>
<dbReference type="InterPro" id="IPR000719">
    <property type="entry name" value="Prot_kinase_dom"/>
</dbReference>
<evidence type="ECO:0000256" key="2">
    <source>
        <dbReference type="ARBA" id="ARBA00009592"/>
    </source>
</evidence>
<feature type="compositionally biased region" description="Low complexity" evidence="9">
    <location>
        <begin position="291"/>
        <end position="306"/>
    </location>
</feature>
<feature type="transmembrane region" description="Helical" evidence="10">
    <location>
        <begin position="225"/>
        <end position="245"/>
    </location>
</feature>
<dbReference type="Pfam" id="PF00069">
    <property type="entry name" value="Pkinase"/>
    <property type="match status" value="1"/>
</dbReference>